<sequence length="256" mass="26245">MGLFSAIGTVVGSAFGVPTLGAAAGGIVDGLSANSTANKASDAQNAMMAEQTRLYGQQADMGQHFFDQYKDNYEPLALSQLHAAQTGVDPNYYAGLADSGVVQNQGLALQSAQRNLERNGVAATDGRWLAMQDQNALALSGSRAAAQNQARQGALETNWTRRNQQVEYGAGLVNRGSGMMSGAASGFGALGSGYGAQAAGAGTAAGYEFGTIAGNLVDAYRKPDTVASANQSAVNPYVSEWGTLKNAWSNGGFGGQ</sequence>
<dbReference type="Proteomes" id="UP000672039">
    <property type="component" value="Chromosome"/>
</dbReference>
<evidence type="ECO:0000313" key="2">
    <source>
        <dbReference type="Proteomes" id="UP000672039"/>
    </source>
</evidence>
<organism evidence="1 2">
    <name type="scientific">Thiothrix litoralis</name>
    <dbReference type="NCBI Taxonomy" id="2891210"/>
    <lineage>
        <taxon>Bacteria</taxon>
        <taxon>Pseudomonadati</taxon>
        <taxon>Pseudomonadota</taxon>
        <taxon>Gammaproteobacteria</taxon>
        <taxon>Thiotrichales</taxon>
        <taxon>Thiotrichaceae</taxon>
        <taxon>Thiothrix</taxon>
    </lineage>
</organism>
<dbReference type="RefSeq" id="WP_210223722.1">
    <property type="nucleotide sequence ID" value="NZ_CP072801.1"/>
</dbReference>
<keyword evidence="2" id="KW-1185">Reference proteome</keyword>
<proteinExistence type="predicted"/>
<accession>A0ABX7WUU5</accession>
<protein>
    <submittedName>
        <fullName evidence="1">Uncharacterized protein</fullName>
    </submittedName>
</protein>
<reference evidence="1 2" key="1">
    <citation type="submission" date="2021-04" db="EMBL/GenBank/DDBJ databases">
        <title>Genomics, taxonomy and metabolism of representatives of sulfur bacteria of the genus Thiothrix: Thiothrix fructosivorans QT, Thiothrix unzii A1T and three new species, Thiothrix subterranea sp. nov., Thiothrix litoralis sp. nov. and 'Candidatus Thiothrix anitrata' sp. nov.</title>
        <authorList>
            <person name="Ravin N.V."/>
            <person name="Smolyakov D."/>
            <person name="Rudenko T.S."/>
            <person name="Mardanov A.V."/>
            <person name="Beletsky A.V."/>
            <person name="Markov N.D."/>
            <person name="Fomenkov A.I."/>
            <person name="Roberts R.J."/>
            <person name="Karnachuk O.V."/>
            <person name="Novikov A."/>
            <person name="Grabovich M.Y."/>
        </authorList>
    </citation>
    <scope>NUCLEOTIDE SEQUENCE [LARGE SCALE GENOMIC DNA]</scope>
    <source>
        <strain evidence="1 2">AS</strain>
    </source>
</reference>
<dbReference type="EMBL" id="CP072801">
    <property type="protein sequence ID" value="QTR47455.1"/>
    <property type="molecule type" value="Genomic_DNA"/>
</dbReference>
<name>A0ABX7WUU5_9GAMM</name>
<evidence type="ECO:0000313" key="1">
    <source>
        <dbReference type="EMBL" id="QTR47455.1"/>
    </source>
</evidence>
<gene>
    <name evidence="1" type="ORF">J9253_05850</name>
</gene>